<dbReference type="InterPro" id="IPR003115">
    <property type="entry name" value="ParB_N"/>
</dbReference>
<reference evidence="4" key="1">
    <citation type="journal article" date="2019" name="Int. J. Syst. Evol. Microbiol.">
        <title>The Global Catalogue of Microorganisms (GCM) 10K type strain sequencing project: providing services to taxonomists for standard genome sequencing and annotation.</title>
        <authorList>
            <consortium name="The Broad Institute Genomics Platform"/>
            <consortium name="The Broad Institute Genome Sequencing Center for Infectious Disease"/>
            <person name="Wu L."/>
            <person name="Ma J."/>
        </authorList>
    </citation>
    <scope>NUCLEOTIDE SEQUENCE [LARGE SCALE GENOMIC DNA]</scope>
    <source>
        <strain evidence="4">JCM 18014</strain>
    </source>
</reference>
<organism evidence="3 4">
    <name type="scientific">Erythrobacter westpacificensis</name>
    <dbReference type="NCBI Taxonomy" id="1055231"/>
    <lineage>
        <taxon>Bacteria</taxon>
        <taxon>Pseudomonadati</taxon>
        <taxon>Pseudomonadota</taxon>
        <taxon>Alphaproteobacteria</taxon>
        <taxon>Sphingomonadales</taxon>
        <taxon>Erythrobacteraceae</taxon>
        <taxon>Erythrobacter/Porphyrobacter group</taxon>
        <taxon>Erythrobacter</taxon>
    </lineage>
</organism>
<dbReference type="SUPFAM" id="SSF109709">
    <property type="entry name" value="KorB DNA-binding domain-like"/>
    <property type="match status" value="1"/>
</dbReference>
<dbReference type="EMBL" id="BAABHV010000036">
    <property type="protein sequence ID" value="GAA5063643.1"/>
    <property type="molecule type" value="Genomic_DNA"/>
</dbReference>
<dbReference type="Pfam" id="PF02195">
    <property type="entry name" value="ParB_N"/>
    <property type="match status" value="1"/>
</dbReference>
<dbReference type="SMART" id="SM00470">
    <property type="entry name" value="ParB"/>
    <property type="match status" value="1"/>
</dbReference>
<dbReference type="InterPro" id="IPR036086">
    <property type="entry name" value="ParB/Sulfiredoxin_sf"/>
</dbReference>
<proteinExistence type="inferred from homology"/>
<name>A0ABP9KQ84_9SPHN</name>
<dbReference type="Proteomes" id="UP001500518">
    <property type="component" value="Unassembled WGS sequence"/>
</dbReference>
<accession>A0ABP9KQ84</accession>
<evidence type="ECO:0000259" key="2">
    <source>
        <dbReference type="SMART" id="SM00470"/>
    </source>
</evidence>
<evidence type="ECO:0000313" key="4">
    <source>
        <dbReference type="Proteomes" id="UP001500518"/>
    </source>
</evidence>
<evidence type="ECO:0000313" key="3">
    <source>
        <dbReference type="EMBL" id="GAA5063643.1"/>
    </source>
</evidence>
<dbReference type="InterPro" id="IPR041468">
    <property type="entry name" value="HTH_ParB/Spo0J"/>
</dbReference>
<dbReference type="CDD" id="cd16406">
    <property type="entry name" value="ParB_N_like"/>
    <property type="match status" value="1"/>
</dbReference>
<feature type="domain" description="ParB-like N-terminal" evidence="2">
    <location>
        <begin position="4"/>
        <end position="97"/>
    </location>
</feature>
<keyword evidence="4" id="KW-1185">Reference proteome</keyword>
<dbReference type="InterPro" id="IPR050336">
    <property type="entry name" value="Chromosome_partition/occlusion"/>
</dbReference>
<dbReference type="PANTHER" id="PTHR33375:SF7">
    <property type="entry name" value="CHROMOSOME 2-PARTITIONING PROTEIN PARB-RELATED"/>
    <property type="match status" value="1"/>
</dbReference>
<dbReference type="Gene3D" id="1.10.10.2830">
    <property type="match status" value="1"/>
</dbReference>
<dbReference type="RefSeq" id="WP_346034163.1">
    <property type="nucleotide sequence ID" value="NZ_BAABHV010000036.1"/>
</dbReference>
<sequence>MTIQTIALNKLAISELNVRKVKPKEIEALAADIQARGVLQNLIGYEEGQKVKICAGGRRYRALKLLQKQKAIPGTFEVPVEIRSKDEALEISLAENEQREDMHPADAVMAYRAIIDSGKEVEDVAASFGVSPAYVRRVLKLSALHPTILKAFQNDEIGMGSAQAFALTDDHDRQLEVFKRTGDNPHQIRAMLTQEKMADDDKSFQIVGEEAYLAAGGTFTTDLFGERRYCDDPGLVMDLLQDRLEAIAKAAREDGWRDAEAQLSRPDSYWMRTHLEPAGERDPTEDEAAELAQIEAAIAKRESEVEDDERFYDDELRDLGRKQQAIRGSLKVFTDEQKAEHTLIVFVGYDGIDQVAFTRSSRGGAGADGPKPPRPDYSQKVMNQLGAIRTLAVREAVAGDPELALDVLLSGLLAQVQGRGFSFEQAAEIRAENSPFHIDEAVMSHSSMREIGELAEADLARVGDEPTLATFREIDTETKLRLLAYCVASQITSLSFHSERDGQLAQIAEAAQINMVEKWEPNQAFYDQLSKATLLKLLAEGCGEGAVENCQKMKRAELAVAVNERLAGRGILPPALRMTAMAEAADSESKAA</sequence>
<comment type="similarity">
    <text evidence="1">Belongs to the ParB family.</text>
</comment>
<protein>
    <submittedName>
        <fullName evidence="3">ParB/RepB/Spo0J family partition protein</fullName>
    </submittedName>
</protein>
<dbReference type="NCBIfam" id="TIGR00180">
    <property type="entry name" value="parB_part"/>
    <property type="match status" value="1"/>
</dbReference>
<dbReference type="PANTHER" id="PTHR33375">
    <property type="entry name" value="CHROMOSOME-PARTITIONING PROTEIN PARB-RELATED"/>
    <property type="match status" value="1"/>
</dbReference>
<comment type="caution">
    <text evidence="3">The sequence shown here is derived from an EMBL/GenBank/DDBJ whole genome shotgun (WGS) entry which is preliminary data.</text>
</comment>
<dbReference type="InterPro" id="IPR004437">
    <property type="entry name" value="ParB/RepB/Spo0J"/>
</dbReference>
<dbReference type="SUPFAM" id="SSF110849">
    <property type="entry name" value="ParB/Sulfiredoxin"/>
    <property type="match status" value="1"/>
</dbReference>
<dbReference type="Gene3D" id="3.90.1530.30">
    <property type="match status" value="1"/>
</dbReference>
<gene>
    <name evidence="3" type="ORF">GCM10023208_34830</name>
</gene>
<evidence type="ECO:0000256" key="1">
    <source>
        <dbReference type="ARBA" id="ARBA00006295"/>
    </source>
</evidence>
<dbReference type="Pfam" id="PF17762">
    <property type="entry name" value="HTH_ParB"/>
    <property type="match status" value="1"/>
</dbReference>